<evidence type="ECO:0000313" key="7">
    <source>
        <dbReference type="Proteomes" id="UP001065265"/>
    </source>
</evidence>
<reference evidence="6" key="1">
    <citation type="submission" date="2022-02" db="EMBL/GenBank/DDBJ databases">
        <title>Qipengyuania spongiae sp. nov., isolated from marine sponge.</title>
        <authorList>
            <person name="Li Z."/>
            <person name="Zhang M."/>
        </authorList>
    </citation>
    <scope>NUCLEOTIDE SEQUENCE</scope>
    <source>
        <strain evidence="6">PHS-Z21</strain>
    </source>
</reference>
<keyword evidence="2" id="KW-0238">DNA-binding</keyword>
<dbReference type="SUPFAM" id="SSF46785">
    <property type="entry name" value="Winged helix' DNA-binding domain"/>
    <property type="match status" value="1"/>
</dbReference>
<evidence type="ECO:0000259" key="5">
    <source>
        <dbReference type="PROSITE" id="PS51063"/>
    </source>
</evidence>
<keyword evidence="1" id="KW-0805">Transcription regulation</keyword>
<dbReference type="RefSeq" id="WP_265559092.1">
    <property type="nucleotide sequence ID" value="NZ_CP092471.1"/>
</dbReference>
<dbReference type="PANTHER" id="PTHR24567">
    <property type="entry name" value="CRP FAMILY TRANSCRIPTIONAL REGULATORY PROTEIN"/>
    <property type="match status" value="1"/>
</dbReference>
<dbReference type="Gene3D" id="1.10.10.10">
    <property type="entry name" value="Winged helix-like DNA-binding domain superfamily/Winged helix DNA-binding domain"/>
    <property type="match status" value="1"/>
</dbReference>
<dbReference type="EMBL" id="CP092471">
    <property type="protein sequence ID" value="UVI39582.1"/>
    <property type="molecule type" value="Genomic_DNA"/>
</dbReference>
<feature type="domain" description="HTH crp-type" evidence="5">
    <location>
        <begin position="161"/>
        <end position="231"/>
    </location>
</feature>
<dbReference type="Pfam" id="PF13545">
    <property type="entry name" value="HTH_Crp_2"/>
    <property type="match status" value="1"/>
</dbReference>
<evidence type="ECO:0000259" key="4">
    <source>
        <dbReference type="PROSITE" id="PS50042"/>
    </source>
</evidence>
<evidence type="ECO:0000256" key="2">
    <source>
        <dbReference type="ARBA" id="ARBA00023125"/>
    </source>
</evidence>
<gene>
    <name evidence="6" type="ORF">L1F33_01040</name>
</gene>
<dbReference type="Proteomes" id="UP001065265">
    <property type="component" value="Chromosome"/>
</dbReference>
<accession>A0ABY5SYG9</accession>
<dbReference type="CDD" id="cd00038">
    <property type="entry name" value="CAP_ED"/>
    <property type="match status" value="1"/>
</dbReference>
<organism evidence="6 7">
    <name type="scientific">Qipengyuania spongiae</name>
    <dbReference type="NCBI Taxonomy" id="2909673"/>
    <lineage>
        <taxon>Bacteria</taxon>
        <taxon>Pseudomonadati</taxon>
        <taxon>Pseudomonadota</taxon>
        <taxon>Alphaproteobacteria</taxon>
        <taxon>Sphingomonadales</taxon>
        <taxon>Erythrobacteraceae</taxon>
        <taxon>Qipengyuania</taxon>
    </lineage>
</organism>
<keyword evidence="3" id="KW-0804">Transcription</keyword>
<evidence type="ECO:0000256" key="1">
    <source>
        <dbReference type="ARBA" id="ARBA00023015"/>
    </source>
</evidence>
<dbReference type="SMART" id="SM00419">
    <property type="entry name" value="HTH_CRP"/>
    <property type="match status" value="1"/>
</dbReference>
<dbReference type="InterPro" id="IPR014710">
    <property type="entry name" value="RmlC-like_jellyroll"/>
</dbReference>
<dbReference type="PANTHER" id="PTHR24567:SF75">
    <property type="entry name" value="FUMARATE AND NITRATE REDUCTION REGULATORY PROTEIN"/>
    <property type="match status" value="1"/>
</dbReference>
<dbReference type="InterPro" id="IPR018490">
    <property type="entry name" value="cNMP-bd_dom_sf"/>
</dbReference>
<dbReference type="CDD" id="cd00092">
    <property type="entry name" value="HTH_CRP"/>
    <property type="match status" value="1"/>
</dbReference>
<dbReference type="InterPro" id="IPR036388">
    <property type="entry name" value="WH-like_DNA-bd_sf"/>
</dbReference>
<sequence length="250" mass="28419">MSGPMQAFGHIRMFLLCQASTLSRRTNRVAVIRLETSMISREAPNFPINVFDLSKGQSAYRQGDTRDGWYEVTDGFIALCHYFGDGRRQVSRFVGPGDAFGFGIGLRQFSAEALTDVRLKRHTFEVAFDDTTSPIHINTPHPALRRAMEAVEGTIRLFSYTHASDRVAAFLLNFSRYDGHTETLHLPMSRQDLADHLGLTMHTVSRSICDLARRGYFQLERPDLIRISDRARLEQLVEYEPTPDHEQLVA</sequence>
<evidence type="ECO:0000313" key="6">
    <source>
        <dbReference type="EMBL" id="UVI39582.1"/>
    </source>
</evidence>
<evidence type="ECO:0000256" key="3">
    <source>
        <dbReference type="ARBA" id="ARBA00023163"/>
    </source>
</evidence>
<dbReference type="PROSITE" id="PS50042">
    <property type="entry name" value="CNMP_BINDING_3"/>
    <property type="match status" value="1"/>
</dbReference>
<dbReference type="InterPro" id="IPR000595">
    <property type="entry name" value="cNMP-bd_dom"/>
</dbReference>
<dbReference type="InterPro" id="IPR036390">
    <property type="entry name" value="WH_DNA-bd_sf"/>
</dbReference>
<protein>
    <submittedName>
        <fullName evidence="6">Helix-turn-helix domain-containing protein</fullName>
    </submittedName>
</protein>
<dbReference type="InterPro" id="IPR050397">
    <property type="entry name" value="Env_Response_Regulators"/>
</dbReference>
<name>A0ABY5SYG9_9SPHN</name>
<keyword evidence="7" id="KW-1185">Reference proteome</keyword>
<dbReference type="SUPFAM" id="SSF51206">
    <property type="entry name" value="cAMP-binding domain-like"/>
    <property type="match status" value="1"/>
</dbReference>
<dbReference type="PRINTS" id="PR00034">
    <property type="entry name" value="HTHCRP"/>
</dbReference>
<feature type="domain" description="Cyclic nucleotide-binding" evidence="4">
    <location>
        <begin position="51"/>
        <end position="101"/>
    </location>
</feature>
<dbReference type="PROSITE" id="PS51063">
    <property type="entry name" value="HTH_CRP_2"/>
    <property type="match status" value="1"/>
</dbReference>
<dbReference type="Pfam" id="PF00027">
    <property type="entry name" value="cNMP_binding"/>
    <property type="match status" value="1"/>
</dbReference>
<proteinExistence type="predicted"/>
<dbReference type="Gene3D" id="2.60.120.10">
    <property type="entry name" value="Jelly Rolls"/>
    <property type="match status" value="1"/>
</dbReference>
<dbReference type="InterPro" id="IPR012318">
    <property type="entry name" value="HTH_CRP"/>
</dbReference>